<dbReference type="RefSeq" id="WP_058508816.1">
    <property type="nucleotide sequence ID" value="NZ_CAAAIK010000004.1"/>
</dbReference>
<evidence type="ECO:0000313" key="1">
    <source>
        <dbReference type="EMBL" id="KTD45285.1"/>
    </source>
</evidence>
<name>A0A0W0XL50_9GAMM</name>
<dbReference type="EMBL" id="LNYS01000025">
    <property type="protein sequence ID" value="KTD45285.1"/>
    <property type="molecule type" value="Genomic_DNA"/>
</dbReference>
<dbReference type="Proteomes" id="UP000054618">
    <property type="component" value="Unassembled WGS sequence"/>
</dbReference>
<proteinExistence type="predicted"/>
<dbReference type="PATRIC" id="fig|45073.5.peg.2932"/>
<sequence>MVTDKSKFTSISIETLILVAVWKQPFIFQGCFRLTEDATGESILYLFRCQYSNPVTQDTIDSEFSCNDYQFTHLYNETSFINLENDFPGFDEAIYILKYALHQSLWTMLTRSRHRSLSVDDMAMKALYKKIEPILYQAKHWEQLEDDIGFAASIPFCPQEPMGKRALEVLFNGFRGLDKPLTH</sequence>
<protein>
    <submittedName>
        <fullName evidence="1">Uncharacterized protein</fullName>
    </submittedName>
</protein>
<dbReference type="STRING" id="45073.Lqui_2756"/>
<reference evidence="1 2" key="1">
    <citation type="submission" date="2015-11" db="EMBL/GenBank/DDBJ databases">
        <title>Genomic analysis of 38 Legionella species identifies large and diverse effector repertoires.</title>
        <authorList>
            <person name="Burstein D."/>
            <person name="Amaro F."/>
            <person name="Zusman T."/>
            <person name="Lifshitz Z."/>
            <person name="Cohen O."/>
            <person name="Gilbert J.A."/>
            <person name="Pupko T."/>
            <person name="Shuman H.A."/>
            <person name="Segal G."/>
        </authorList>
    </citation>
    <scope>NUCLEOTIDE SEQUENCE [LARGE SCALE GENOMIC DNA]</scope>
    <source>
        <strain evidence="1 2">CDC#1442-AUS-E</strain>
    </source>
</reference>
<dbReference type="OrthoDB" id="5651846at2"/>
<comment type="caution">
    <text evidence="1">The sequence shown here is derived from an EMBL/GenBank/DDBJ whole genome shotgun (WGS) entry which is preliminary data.</text>
</comment>
<dbReference type="AlphaFoldDB" id="A0A0W0XL50"/>
<keyword evidence="2" id="KW-1185">Reference proteome</keyword>
<gene>
    <name evidence="1" type="ORF">Lqui_2756</name>
</gene>
<accession>A0A0W0XL50</accession>
<evidence type="ECO:0000313" key="2">
    <source>
        <dbReference type="Proteomes" id="UP000054618"/>
    </source>
</evidence>
<organism evidence="1 2">
    <name type="scientific">Legionella quinlivanii</name>
    <dbReference type="NCBI Taxonomy" id="45073"/>
    <lineage>
        <taxon>Bacteria</taxon>
        <taxon>Pseudomonadati</taxon>
        <taxon>Pseudomonadota</taxon>
        <taxon>Gammaproteobacteria</taxon>
        <taxon>Legionellales</taxon>
        <taxon>Legionellaceae</taxon>
        <taxon>Legionella</taxon>
    </lineage>
</organism>